<gene>
    <name evidence="5" type="ORF">A3H61_02610</name>
</gene>
<evidence type="ECO:0000256" key="2">
    <source>
        <dbReference type="ARBA" id="ARBA00022741"/>
    </source>
</evidence>
<dbReference type="GO" id="GO:0005886">
    <property type="term" value="C:plasma membrane"/>
    <property type="evidence" value="ECO:0007669"/>
    <property type="project" value="TreeGrafter"/>
</dbReference>
<feature type="domain" description="AAA+ ATPase" evidence="4">
    <location>
        <begin position="307"/>
        <end position="428"/>
    </location>
</feature>
<dbReference type="Gene3D" id="3.30.450.90">
    <property type="match status" value="1"/>
</dbReference>
<evidence type="ECO:0000256" key="1">
    <source>
        <dbReference type="ARBA" id="ARBA00006611"/>
    </source>
</evidence>
<dbReference type="Gene3D" id="3.40.50.300">
    <property type="entry name" value="P-loop containing nucleotide triphosphate hydrolases"/>
    <property type="match status" value="1"/>
</dbReference>
<accession>A0A1G2AA44</accession>
<dbReference type="InterPro" id="IPR007831">
    <property type="entry name" value="T2SS_GspE_N"/>
</dbReference>
<dbReference type="AlphaFoldDB" id="A0A1G2AA44"/>
<sequence>MYSIPHIKKVLTNEGATTAHDFDKYVKDAEGRGEDLLQYLVEQKIIAEEQLYSQLAASIGKSFVDLKDKTIRQDILFSVPEPIAKTHDIVAFDRGEKGELKIAVVDPDDIQTFEFIEKKNKVPVDIALATPTSIRQAFRLYHQSIETELKGFTKEAGESSHGEELKKLATDLPVVRLVNSLLEFAIFEGASDIHIEPAEKEVFVRYRIDGILRTVMTLPKHILSGIVARIKILSNLKLDEHRLPQDGRFKIEDENYRISFRVSTLPVFDGEKIVMRLLDESNQQLKLDDLGFREKEMKKIESAISKPHGMVLITGPTGSGKTTTLYAIMNRLNTPEVNISTIEDPIEYRMPHVNQSQVNPKIGFTFANGLRALLRQDPNIIMVGEIRDAETVEIAIQAAMTGHKVLSTLHTNDASSTLPRLLDMGVVSFLIASTVHLVLGQRLVRKICQYCIMSYTLDKLAVDDLASKLDVVALMKLFQTEGLADTKEKNVDKLLFFKGKGCNKCGQSGYKGRIGIYEILEVTETIQKLIISKATSGEIRAAARASGMATMLEDGLIRAKNGVTTLEEILRVTKE</sequence>
<dbReference type="EMBL" id="MHJU01000021">
    <property type="protein sequence ID" value="OGY72910.1"/>
    <property type="molecule type" value="Genomic_DNA"/>
</dbReference>
<dbReference type="FunFam" id="3.40.50.300:FF:000398">
    <property type="entry name" value="Type IV pilus assembly ATPase PilB"/>
    <property type="match status" value="1"/>
</dbReference>
<dbReference type="Pfam" id="PF05157">
    <property type="entry name" value="MshEN"/>
    <property type="match status" value="1"/>
</dbReference>
<proteinExistence type="inferred from homology"/>
<dbReference type="PANTHER" id="PTHR30258">
    <property type="entry name" value="TYPE II SECRETION SYSTEM PROTEIN GSPE-RELATED"/>
    <property type="match status" value="1"/>
</dbReference>
<evidence type="ECO:0000259" key="4">
    <source>
        <dbReference type="SMART" id="SM00382"/>
    </source>
</evidence>
<evidence type="ECO:0000313" key="5">
    <source>
        <dbReference type="EMBL" id="OGY72910.1"/>
    </source>
</evidence>
<dbReference type="GO" id="GO:0005524">
    <property type="term" value="F:ATP binding"/>
    <property type="evidence" value="ECO:0007669"/>
    <property type="project" value="UniProtKB-KW"/>
</dbReference>
<keyword evidence="3" id="KW-0067">ATP-binding</keyword>
<name>A0A1G2AA44_9BACT</name>
<comment type="similarity">
    <text evidence="1">Belongs to the GSP E family.</text>
</comment>
<dbReference type="InterPro" id="IPR001482">
    <property type="entry name" value="T2SS/T4SS_dom"/>
</dbReference>
<dbReference type="GO" id="GO:0016887">
    <property type="term" value="F:ATP hydrolysis activity"/>
    <property type="evidence" value="ECO:0007669"/>
    <property type="project" value="TreeGrafter"/>
</dbReference>
<dbReference type="CDD" id="cd01129">
    <property type="entry name" value="PulE-GspE-like"/>
    <property type="match status" value="1"/>
</dbReference>
<organism evidence="5 6">
    <name type="scientific">Candidatus Jacksonbacteria bacterium RIFCSPLOWO2_02_FULL_44_20</name>
    <dbReference type="NCBI Taxonomy" id="1798460"/>
    <lineage>
        <taxon>Bacteria</taxon>
        <taxon>Candidatus Jacksoniibacteriota</taxon>
    </lineage>
</organism>
<dbReference type="SUPFAM" id="SSF52540">
    <property type="entry name" value="P-loop containing nucleoside triphosphate hydrolases"/>
    <property type="match status" value="1"/>
</dbReference>
<keyword evidence="2" id="KW-0547">Nucleotide-binding</keyword>
<protein>
    <recommendedName>
        <fullName evidence="4">AAA+ ATPase domain-containing protein</fullName>
    </recommendedName>
</protein>
<dbReference type="Gene3D" id="3.30.300.160">
    <property type="entry name" value="Type II secretion system, protein E, N-terminal domain"/>
    <property type="match status" value="1"/>
</dbReference>
<reference evidence="5 6" key="1">
    <citation type="journal article" date="2016" name="Nat. Commun.">
        <title>Thousands of microbial genomes shed light on interconnected biogeochemical processes in an aquifer system.</title>
        <authorList>
            <person name="Anantharaman K."/>
            <person name="Brown C.T."/>
            <person name="Hug L.A."/>
            <person name="Sharon I."/>
            <person name="Castelle C.J."/>
            <person name="Probst A.J."/>
            <person name="Thomas B.C."/>
            <person name="Singh A."/>
            <person name="Wilkins M.J."/>
            <person name="Karaoz U."/>
            <person name="Brodie E.L."/>
            <person name="Williams K.H."/>
            <person name="Hubbard S.S."/>
            <person name="Banfield J.F."/>
        </authorList>
    </citation>
    <scope>NUCLEOTIDE SEQUENCE [LARGE SCALE GENOMIC DNA]</scope>
</reference>
<dbReference type="SMART" id="SM00382">
    <property type="entry name" value="AAA"/>
    <property type="match status" value="1"/>
</dbReference>
<dbReference type="InterPro" id="IPR003593">
    <property type="entry name" value="AAA+_ATPase"/>
</dbReference>
<dbReference type="PANTHER" id="PTHR30258:SF3">
    <property type="entry name" value="SLL1921 PROTEIN"/>
    <property type="match status" value="1"/>
</dbReference>
<dbReference type="SUPFAM" id="SSF160246">
    <property type="entry name" value="EspE N-terminal domain-like"/>
    <property type="match status" value="1"/>
</dbReference>
<evidence type="ECO:0000256" key="3">
    <source>
        <dbReference type="ARBA" id="ARBA00022840"/>
    </source>
</evidence>
<dbReference type="Proteomes" id="UP000178315">
    <property type="component" value="Unassembled WGS sequence"/>
</dbReference>
<dbReference type="InterPro" id="IPR037257">
    <property type="entry name" value="T2SS_E_N_sf"/>
</dbReference>
<dbReference type="InterPro" id="IPR027417">
    <property type="entry name" value="P-loop_NTPase"/>
</dbReference>
<evidence type="ECO:0000313" key="6">
    <source>
        <dbReference type="Proteomes" id="UP000178315"/>
    </source>
</evidence>
<dbReference type="Pfam" id="PF00437">
    <property type="entry name" value="T2SSE"/>
    <property type="match status" value="1"/>
</dbReference>
<comment type="caution">
    <text evidence="5">The sequence shown here is derived from an EMBL/GenBank/DDBJ whole genome shotgun (WGS) entry which is preliminary data.</text>
</comment>